<feature type="region of interest" description="Disordered" evidence="3">
    <location>
        <begin position="404"/>
        <end position="449"/>
    </location>
</feature>
<keyword evidence="5" id="KW-1185">Reference proteome</keyword>
<feature type="region of interest" description="Disordered" evidence="3">
    <location>
        <begin position="140"/>
        <end position="160"/>
    </location>
</feature>
<organism evidence="4 5">
    <name type="scientific">Nasonia vitripennis</name>
    <name type="common">Parasitic wasp</name>
    <dbReference type="NCBI Taxonomy" id="7425"/>
    <lineage>
        <taxon>Eukaryota</taxon>
        <taxon>Metazoa</taxon>
        <taxon>Ecdysozoa</taxon>
        <taxon>Arthropoda</taxon>
        <taxon>Hexapoda</taxon>
        <taxon>Insecta</taxon>
        <taxon>Pterygota</taxon>
        <taxon>Neoptera</taxon>
        <taxon>Endopterygota</taxon>
        <taxon>Hymenoptera</taxon>
        <taxon>Apocrita</taxon>
        <taxon>Proctotrupomorpha</taxon>
        <taxon>Chalcidoidea</taxon>
        <taxon>Pteromalidae</taxon>
        <taxon>Pteromalinae</taxon>
        <taxon>Nasonia</taxon>
    </lineage>
</organism>
<protein>
    <submittedName>
        <fullName evidence="4">Uncharacterized protein</fullName>
    </submittedName>
</protein>
<feature type="compositionally biased region" description="Polar residues" evidence="3">
    <location>
        <begin position="475"/>
        <end position="485"/>
    </location>
</feature>
<name>A0A7M7PWT9_NASVI</name>
<sequence>MKFNSSFNNFYAGLDDGLDCLDDEEYGEENNYDALNDETFGSEATAGDWEQDHEKLAQITESSRPRLQNDYSKSESEIDVENSLSHLVLDEKEVTIPRPGVWDSPTNFPIAPPQIRPKPSLTSALKNACTVEELERGLITSRPPPGLIKQPTASQPSSTSGGNLFLNSIVSVDISQQINGVAPPPNQFPLVLPSNVRLAHPQFHLQNVRPMANQPGNMLRYPLPPHLLMPGGQRQPPVHGNFPMNNYPHPSNPGMGPLPFMRQDHPLILQNMQQQHQMHVGNQRNQNKQFNHKDRQDNHHQPFFRNNQYNYLNMKNIHKYLINPGHHGHHMHPHLTNHHQNYMSSNGVSPSEEQDEYAGLMNNREKQWLNNIQLLQLNTNQPYFDDYYYTVFCDKNKNILRKAAIGKKPTNGKNNGNNNSSNGHRDSRDRDQPQHTFTPKPGNTPMQFENSLGKLQYSSVTAPRKIIDMDVVPNSDPQQATSLQQKDTKKTRQLLLEIERLYMLLLKLEDTNNPLAILANQQREQQQREQQQQESGEVIPEPVHPLIQNQELTVSIVTSLLQLAQEDKLASFLSIRKGKMLFLRFLESAVVDEIPDKLEILWVGIIKGLPIIARRDSHLFEDFSKEFNRWVVHNKPYKLWVPRLVKEFLEPASQPSKSNTLTFALSNKFGISVIGLMIDTVTREYILPEYTMDDQDWQHWPRFLRSVGEALSSSSSIVDPFWKIWSTHKEQFDKHLAQNDIDSSYFAAFKIFFYSR</sequence>
<dbReference type="GeneID" id="100123803"/>
<dbReference type="InterPro" id="IPR039900">
    <property type="entry name" value="Pat1-like"/>
</dbReference>
<evidence type="ECO:0000256" key="2">
    <source>
        <dbReference type="ARBA" id="ARBA00022490"/>
    </source>
</evidence>
<dbReference type="AlphaFoldDB" id="A0A7M7PWT9"/>
<dbReference type="RefSeq" id="XP_031777209.1">
    <property type="nucleotide sequence ID" value="XM_031921349.2"/>
</dbReference>
<dbReference type="CTD" id="42058"/>
<dbReference type="GO" id="GO:0000932">
    <property type="term" value="C:P-body"/>
    <property type="evidence" value="ECO:0007669"/>
    <property type="project" value="UniProtKB-SubCell"/>
</dbReference>
<feature type="compositionally biased region" description="Low complexity" evidence="3">
    <location>
        <begin position="411"/>
        <end position="422"/>
    </location>
</feature>
<dbReference type="PANTHER" id="PTHR21551">
    <property type="entry name" value="TOPOISOMERASE II-ASSOCIATED PROTEIN PAT1"/>
    <property type="match status" value="1"/>
</dbReference>
<dbReference type="GO" id="GO:0000290">
    <property type="term" value="P:deadenylation-dependent decapping of nuclear-transcribed mRNA"/>
    <property type="evidence" value="ECO:0007669"/>
    <property type="project" value="InterPro"/>
</dbReference>
<evidence type="ECO:0000256" key="3">
    <source>
        <dbReference type="SAM" id="MobiDB-lite"/>
    </source>
</evidence>
<dbReference type="PANTHER" id="PTHR21551:SF0">
    <property type="entry name" value="PROTEIN ASSOCIATED WITH TOPO II RELATED-1, ISOFORM A"/>
    <property type="match status" value="1"/>
</dbReference>
<proteinExistence type="predicted"/>
<accession>A0A7M7PWT9</accession>
<keyword evidence="2" id="KW-0963">Cytoplasm</keyword>
<dbReference type="GO" id="GO:0033962">
    <property type="term" value="P:P-body assembly"/>
    <property type="evidence" value="ECO:0007669"/>
    <property type="project" value="TreeGrafter"/>
</dbReference>
<dbReference type="Proteomes" id="UP000002358">
    <property type="component" value="Chromosome 1"/>
</dbReference>
<evidence type="ECO:0000256" key="1">
    <source>
        <dbReference type="ARBA" id="ARBA00004201"/>
    </source>
</evidence>
<feature type="compositionally biased region" description="Basic and acidic residues" evidence="3">
    <location>
        <begin position="423"/>
        <end position="433"/>
    </location>
</feature>
<evidence type="ECO:0000313" key="5">
    <source>
        <dbReference type="Proteomes" id="UP000002358"/>
    </source>
</evidence>
<evidence type="ECO:0000313" key="4">
    <source>
        <dbReference type="EnsemblMetazoa" id="XP_031777209"/>
    </source>
</evidence>
<feature type="compositionally biased region" description="Polar residues" evidence="3">
    <location>
        <begin position="151"/>
        <end position="160"/>
    </location>
</feature>
<reference evidence="4" key="1">
    <citation type="submission" date="2021-01" db="UniProtKB">
        <authorList>
            <consortium name="EnsemblMetazoa"/>
        </authorList>
    </citation>
    <scope>IDENTIFICATION</scope>
</reference>
<feature type="region of interest" description="Disordered" evidence="3">
    <location>
        <begin position="470"/>
        <end position="489"/>
    </location>
</feature>
<comment type="subcellular location">
    <subcellularLocation>
        <location evidence="1">Cytoplasm</location>
        <location evidence="1">P-body</location>
    </subcellularLocation>
</comment>
<dbReference type="GO" id="GO:0003723">
    <property type="term" value="F:RNA binding"/>
    <property type="evidence" value="ECO:0007669"/>
    <property type="project" value="TreeGrafter"/>
</dbReference>
<dbReference type="EnsemblMetazoa" id="XM_031921349">
    <property type="protein sequence ID" value="XP_031777209"/>
    <property type="gene ID" value="LOC100123803"/>
</dbReference>